<accession>A0A0G0XI49</accession>
<name>A0A0G0XI49_9BACT</name>
<sequence>MLTTDLKHSGTTDGAFAFERRFTVFHRDFCCIWVIALRSALYAIHSRHK</sequence>
<evidence type="ECO:0000313" key="1">
    <source>
        <dbReference type="EMBL" id="KKR87372.1"/>
    </source>
</evidence>
<dbReference type="EMBL" id="LCAG01000005">
    <property type="protein sequence ID" value="KKR87372.1"/>
    <property type="molecule type" value="Genomic_DNA"/>
</dbReference>
<organism evidence="1 2">
    <name type="scientific">Candidatus Curtissbacteria bacterium GW2011_GWA1_41_11</name>
    <dbReference type="NCBI Taxonomy" id="1618409"/>
    <lineage>
        <taxon>Bacteria</taxon>
        <taxon>Candidatus Curtissiibacteriota</taxon>
    </lineage>
</organism>
<evidence type="ECO:0000313" key="2">
    <source>
        <dbReference type="Proteomes" id="UP000034854"/>
    </source>
</evidence>
<protein>
    <submittedName>
        <fullName evidence="1">Uncharacterized protein</fullName>
    </submittedName>
</protein>
<gene>
    <name evidence="1" type="ORF">UU34_C0005G0046</name>
</gene>
<dbReference type="AlphaFoldDB" id="A0A0G0XI49"/>
<proteinExistence type="predicted"/>
<dbReference type="Proteomes" id="UP000034854">
    <property type="component" value="Unassembled WGS sequence"/>
</dbReference>
<comment type="caution">
    <text evidence="1">The sequence shown here is derived from an EMBL/GenBank/DDBJ whole genome shotgun (WGS) entry which is preliminary data.</text>
</comment>
<reference evidence="1 2" key="1">
    <citation type="journal article" date="2015" name="Nature">
        <title>rRNA introns, odd ribosomes, and small enigmatic genomes across a large radiation of phyla.</title>
        <authorList>
            <person name="Brown C.T."/>
            <person name="Hug L.A."/>
            <person name="Thomas B.C."/>
            <person name="Sharon I."/>
            <person name="Castelle C.J."/>
            <person name="Singh A."/>
            <person name="Wilkins M.J."/>
            <person name="Williams K.H."/>
            <person name="Banfield J.F."/>
        </authorList>
    </citation>
    <scope>NUCLEOTIDE SEQUENCE [LARGE SCALE GENOMIC DNA]</scope>
</reference>